<dbReference type="InterPro" id="IPR020942">
    <property type="entry name" value="Cyt_c_III_dom"/>
</dbReference>
<dbReference type="InterPro" id="IPR036280">
    <property type="entry name" value="Multihaem_cyt_sf"/>
</dbReference>
<dbReference type="Pfam" id="PF14522">
    <property type="entry name" value="Cytochrome_C7"/>
    <property type="match status" value="1"/>
</dbReference>
<dbReference type="CDD" id="cd08168">
    <property type="entry name" value="Cytochrom_C3"/>
    <property type="match status" value="1"/>
</dbReference>
<evidence type="ECO:0000256" key="5">
    <source>
        <dbReference type="ARBA" id="ARBA00023004"/>
    </source>
</evidence>
<dbReference type="AlphaFoldDB" id="A0A2S8EZA0"/>
<dbReference type="GO" id="GO:0009055">
    <property type="term" value="F:electron transfer activity"/>
    <property type="evidence" value="ECO:0007669"/>
    <property type="project" value="InterPro"/>
</dbReference>
<evidence type="ECO:0000256" key="2">
    <source>
        <dbReference type="ARBA" id="ARBA00022617"/>
    </source>
</evidence>
<dbReference type="EMBL" id="PUIA01000085">
    <property type="protein sequence ID" value="PQO25227.1"/>
    <property type="molecule type" value="Genomic_DNA"/>
</dbReference>
<proteinExistence type="predicted"/>
<protein>
    <submittedName>
        <fullName evidence="8">Cytochrome C</fullName>
    </submittedName>
</protein>
<keyword evidence="5" id="KW-0408">Iron</keyword>
<gene>
    <name evidence="8" type="ORF">C5Y96_25310</name>
</gene>
<dbReference type="Gene3D" id="3.90.10.10">
    <property type="entry name" value="Cytochrome C3"/>
    <property type="match status" value="2"/>
</dbReference>
<name>A0A2S8EZA0_9BACT</name>
<evidence type="ECO:0000256" key="4">
    <source>
        <dbReference type="ARBA" id="ARBA00022982"/>
    </source>
</evidence>
<dbReference type="Proteomes" id="UP000240009">
    <property type="component" value="Unassembled WGS sequence"/>
</dbReference>
<evidence type="ECO:0000313" key="8">
    <source>
        <dbReference type="EMBL" id="PQO25227.1"/>
    </source>
</evidence>
<feature type="domain" description="Cytochrome c7-like" evidence="7">
    <location>
        <begin position="137"/>
        <end position="235"/>
    </location>
</feature>
<dbReference type="PANTHER" id="PTHR39425:SF1">
    <property type="entry name" value="CYTOCHROME C7-LIKE DOMAIN-CONTAINING PROTEIN"/>
    <property type="match status" value="1"/>
</dbReference>
<keyword evidence="2" id="KW-0349">Heme</keyword>
<keyword evidence="3" id="KW-0479">Metal-binding</keyword>
<evidence type="ECO:0000313" key="9">
    <source>
        <dbReference type="Proteomes" id="UP000240009"/>
    </source>
</evidence>
<dbReference type="OrthoDB" id="9814800at2"/>
<organism evidence="8 9">
    <name type="scientific">Blastopirellula marina</name>
    <dbReference type="NCBI Taxonomy" id="124"/>
    <lineage>
        <taxon>Bacteria</taxon>
        <taxon>Pseudomonadati</taxon>
        <taxon>Planctomycetota</taxon>
        <taxon>Planctomycetia</taxon>
        <taxon>Pirellulales</taxon>
        <taxon>Pirellulaceae</taxon>
        <taxon>Blastopirellula</taxon>
    </lineage>
</organism>
<dbReference type="PANTHER" id="PTHR39425">
    <property type="entry name" value="LIPOPROTEIN CYTOCHROME C"/>
    <property type="match status" value="1"/>
</dbReference>
<evidence type="ECO:0000256" key="3">
    <source>
        <dbReference type="ARBA" id="ARBA00022723"/>
    </source>
</evidence>
<sequence length="235" mass="25895">MDRFLFPRWVNKFVPLMLGVVLVGAAYGGSVLFVTTSPEILNRGYRPEQPVPFSHKLHAGRLKMDCRYCHNTVEKAGHAAVPPTETCGNCHSGADSSGATKYAAVHATSVALEPVRESLATGESIDWTRVHNLPDFVYFNHSAHVTQGVSCVECHGRVDKMDVVQVVEPISMSWCLECHRDPDSHIRPADEVTNLAWGTEAGGNAMSDEEKRLLGKQLREELNINPSTNCSTCHR</sequence>
<keyword evidence="1" id="KW-0813">Transport</keyword>
<feature type="domain" description="Class III cytochrome C" evidence="6">
    <location>
        <begin position="46"/>
        <end position="109"/>
    </location>
</feature>
<dbReference type="SUPFAM" id="SSF48695">
    <property type="entry name" value="Multiheme cytochromes"/>
    <property type="match status" value="1"/>
</dbReference>
<dbReference type="Pfam" id="PF02085">
    <property type="entry name" value="Cytochrom_CIII"/>
    <property type="match status" value="1"/>
</dbReference>
<comment type="caution">
    <text evidence="8">The sequence shown here is derived from an EMBL/GenBank/DDBJ whole genome shotgun (WGS) entry which is preliminary data.</text>
</comment>
<accession>A0A2S8EZA0</accession>
<evidence type="ECO:0000259" key="7">
    <source>
        <dbReference type="Pfam" id="PF14522"/>
    </source>
</evidence>
<evidence type="ECO:0000256" key="1">
    <source>
        <dbReference type="ARBA" id="ARBA00022448"/>
    </source>
</evidence>
<keyword evidence="4" id="KW-0249">Electron transport</keyword>
<dbReference type="InterPro" id="IPR029467">
    <property type="entry name" value="Cyt_c7-like"/>
</dbReference>
<reference evidence="8 9" key="1">
    <citation type="submission" date="2018-02" db="EMBL/GenBank/DDBJ databases">
        <title>Comparative genomes isolates from brazilian mangrove.</title>
        <authorList>
            <person name="Araujo J.E."/>
            <person name="Taketani R.G."/>
            <person name="Silva M.C.P."/>
            <person name="Loureco M.V."/>
            <person name="Andreote F.D."/>
        </authorList>
    </citation>
    <scope>NUCLEOTIDE SEQUENCE [LARGE SCALE GENOMIC DNA]</scope>
    <source>
        <strain evidence="8 9">HEX-2 MGV</strain>
    </source>
</reference>
<dbReference type="GO" id="GO:0046872">
    <property type="term" value="F:metal ion binding"/>
    <property type="evidence" value="ECO:0007669"/>
    <property type="project" value="UniProtKB-KW"/>
</dbReference>
<dbReference type="GO" id="GO:0020037">
    <property type="term" value="F:heme binding"/>
    <property type="evidence" value="ECO:0007669"/>
    <property type="project" value="InterPro"/>
</dbReference>
<evidence type="ECO:0000259" key="6">
    <source>
        <dbReference type="Pfam" id="PF02085"/>
    </source>
</evidence>